<dbReference type="AlphaFoldDB" id="A0AA40F3Y0"/>
<reference evidence="2" key="1">
    <citation type="submission" date="2023-06" db="EMBL/GenBank/DDBJ databases">
        <title>Genome-scale phylogeny and comparative genomics of the fungal order Sordariales.</title>
        <authorList>
            <consortium name="Lawrence Berkeley National Laboratory"/>
            <person name="Hensen N."/>
            <person name="Bonometti L."/>
            <person name="Westerberg I."/>
            <person name="Brannstrom I.O."/>
            <person name="Guillou S."/>
            <person name="Cros-Aarteil S."/>
            <person name="Calhoun S."/>
            <person name="Haridas S."/>
            <person name="Kuo A."/>
            <person name="Mondo S."/>
            <person name="Pangilinan J."/>
            <person name="Riley R."/>
            <person name="LaButti K."/>
            <person name="Andreopoulos B."/>
            <person name="Lipzen A."/>
            <person name="Chen C."/>
            <person name="Yanf M."/>
            <person name="Daum C."/>
            <person name="Ng V."/>
            <person name="Clum A."/>
            <person name="Steindorff A."/>
            <person name="Ohm R."/>
            <person name="Martin F."/>
            <person name="Silar P."/>
            <person name="Natvig D."/>
            <person name="Lalanne C."/>
            <person name="Gautier V."/>
            <person name="Ament-velasquez S.L."/>
            <person name="Kruys A."/>
            <person name="Hutchinson M.I."/>
            <person name="Powell A.J."/>
            <person name="Barry K."/>
            <person name="Miller A.N."/>
            <person name="Grigoriev I.V."/>
            <person name="Debuchy R."/>
            <person name="Gladieux P."/>
            <person name="Thoren M.H."/>
            <person name="Johannesson H."/>
        </authorList>
    </citation>
    <scope>NUCLEOTIDE SEQUENCE</scope>
    <source>
        <strain evidence="2">SMH3187-1</strain>
    </source>
</reference>
<name>A0AA40F3Y0_9PEZI</name>
<keyword evidence="1" id="KW-0732">Signal</keyword>
<protein>
    <recommendedName>
        <fullName evidence="4">Cyanovirin-N domain-containing protein</fullName>
    </recommendedName>
</protein>
<feature type="signal peptide" evidence="1">
    <location>
        <begin position="1"/>
        <end position="19"/>
    </location>
</feature>
<evidence type="ECO:0008006" key="4">
    <source>
        <dbReference type="Google" id="ProtNLM"/>
    </source>
</evidence>
<organism evidence="2 3">
    <name type="scientific">Schizothecium vesticola</name>
    <dbReference type="NCBI Taxonomy" id="314040"/>
    <lineage>
        <taxon>Eukaryota</taxon>
        <taxon>Fungi</taxon>
        <taxon>Dikarya</taxon>
        <taxon>Ascomycota</taxon>
        <taxon>Pezizomycotina</taxon>
        <taxon>Sordariomycetes</taxon>
        <taxon>Sordariomycetidae</taxon>
        <taxon>Sordariales</taxon>
        <taxon>Schizotheciaceae</taxon>
        <taxon>Schizothecium</taxon>
    </lineage>
</organism>
<evidence type="ECO:0000256" key="1">
    <source>
        <dbReference type="SAM" id="SignalP"/>
    </source>
</evidence>
<accession>A0AA40F3Y0</accession>
<gene>
    <name evidence="2" type="ORF">B0T18DRAFT_428554</name>
</gene>
<comment type="caution">
    <text evidence="2">The sequence shown here is derived from an EMBL/GenBank/DDBJ whole genome shotgun (WGS) entry which is preliminary data.</text>
</comment>
<dbReference type="PANTHER" id="PTHR35605:SF1">
    <property type="entry name" value="ECP2 EFFECTOR PROTEIN DOMAIN-CONTAINING PROTEIN-RELATED"/>
    <property type="match status" value="1"/>
</dbReference>
<proteinExistence type="predicted"/>
<evidence type="ECO:0000313" key="3">
    <source>
        <dbReference type="Proteomes" id="UP001172155"/>
    </source>
</evidence>
<dbReference type="PANTHER" id="PTHR35605">
    <property type="entry name" value="ECP2 EFFECTOR PROTEIN DOMAIN-CONTAINING PROTEIN-RELATED"/>
    <property type="match status" value="1"/>
</dbReference>
<keyword evidence="3" id="KW-1185">Reference proteome</keyword>
<feature type="chain" id="PRO_5041411628" description="Cyanovirin-N domain-containing protein" evidence="1">
    <location>
        <begin position="20"/>
        <end position="159"/>
    </location>
</feature>
<evidence type="ECO:0000313" key="2">
    <source>
        <dbReference type="EMBL" id="KAK0750635.1"/>
    </source>
</evidence>
<dbReference type="Proteomes" id="UP001172155">
    <property type="component" value="Unassembled WGS sequence"/>
</dbReference>
<sequence length="159" mass="16702">MKSLTFLATAMALLTPTLASPTPAAAVDTSPLLAARATVFQSLNCKRVKGHGDYGVIVNQGLTQLLFKSGKPSSAAGKTGAPKCNRVFCDVESNSGIFWCNSNTKALTLSGYGDIADGVMRIAMDQTCLANSLENVNNGQRLSGQVFYKEGYNVIVGSC</sequence>
<dbReference type="EMBL" id="JAUKUD010000003">
    <property type="protein sequence ID" value="KAK0750635.1"/>
    <property type="molecule type" value="Genomic_DNA"/>
</dbReference>